<dbReference type="SUPFAM" id="SSF48239">
    <property type="entry name" value="Terpenoid cyclases/Protein prenyltransferases"/>
    <property type="match status" value="1"/>
</dbReference>
<sequence>MKHLKNKSKKSISWIIIFSLIISFILPMTTFAEGGDSGSNYSVKVRIESYDSTFVKPITVNIDSLDLSKYPGIEKPASDYDSLKPIHAIVHALEKSGIDPKDPNKFNIGYGGNYIRAINGLGEFDRGQMSGWMYWVDNKYANLGVGEYEIKSGQEVVMFYVENYMENVYSWFDKQSLSVDQYENFELKLNGNPDSWGGGTASGVEGATILINDKEHTQNGQTVKTDANGKVSLNIEKPGTYHISATKKNDAGQNILTRPYASVTVNKLNTIKSIEPVNNIEVDYATKETDAISQLPKTTNIIDSLDKKHSVDLNWSLDSYSAKKSGEYTAIANFKLPVGIHQTDPETDLELSTKILVKEKLTTKPTSLDDAINKAVNYYKNNNPGDPNGDWEAYVGLWGVGDVIDKDYNWESIDPGFGANISGNETIRYGYSLLGQGQDPSNIWGGRNLFKELASQQKDDGSFTTLGKQLFAMLLLDAGEEMGADVGDWNKENKQKAINSLLSQQNEDGSFGFFSHLDYTGWSLIALSEYKEQKEVNEAINKSLEFLKSKQTDNGSFVDNSGWGGGENSNSIACVVQGLVAVGEDVLDPNSPWVKDGNTVADALIKFQQDDGSFWWEEDNKGSVAMATKQSLVALSDLKNQKSTWHRLGEEVYLSSVGEKDVESLTADINKLPEIKKITFDNKQEIMKAYNMYLSLPEEYQLKVTNKSLLLDAKKAIDDIEKEINSIKDDIWSLPGKPSEITLAHKEKILNLIERYNSLSDSDKKHIEYYNEVMAAKEQIDKLQKQVDSVIEKIDNLPEDSNIKLQDKDKIDEIYNEYMNLPKQSQLEITNIDTLMNARKIVEGLKKEETQNHEEQNNEDEDKDNTAIDNNDDNSNSSPKTEDQGIIIPIILFLISSFTVLFLSRKRKIN</sequence>
<feature type="coiled-coil region" evidence="1">
    <location>
        <begin position="766"/>
        <end position="800"/>
    </location>
</feature>
<evidence type="ECO:0000256" key="1">
    <source>
        <dbReference type="SAM" id="Coils"/>
    </source>
</evidence>
<dbReference type="InterPro" id="IPR008930">
    <property type="entry name" value="Terpenoid_cyclase/PrenylTrfase"/>
</dbReference>
<feature type="transmembrane region" description="Helical" evidence="3">
    <location>
        <begin position="886"/>
        <end position="904"/>
    </location>
</feature>
<accession>A0A845QWT1</accession>
<keyword evidence="3" id="KW-0472">Membrane</keyword>
<comment type="caution">
    <text evidence="5">The sequence shown here is derived from an EMBL/GenBank/DDBJ whole genome shotgun (WGS) entry which is preliminary data.</text>
</comment>
<evidence type="ECO:0000313" key="5">
    <source>
        <dbReference type="EMBL" id="NBI06570.1"/>
    </source>
</evidence>
<dbReference type="RefSeq" id="WP_160197040.1">
    <property type="nucleotide sequence ID" value="NZ_QXXA01000006.1"/>
</dbReference>
<dbReference type="Gene3D" id="1.50.10.20">
    <property type="match status" value="1"/>
</dbReference>
<gene>
    <name evidence="5" type="ORF">D3Z33_06810</name>
</gene>
<keyword evidence="6" id="KW-1185">Reference proteome</keyword>
<feature type="region of interest" description="Disordered" evidence="2">
    <location>
        <begin position="848"/>
        <end position="881"/>
    </location>
</feature>
<dbReference type="Pfam" id="PF14478">
    <property type="entry name" value="DUF4430"/>
    <property type="match status" value="1"/>
</dbReference>
<reference evidence="5 6" key="1">
    <citation type="submission" date="2018-08" db="EMBL/GenBank/DDBJ databases">
        <title>Murine metabolic-syndrome-specific gut microbial biobank.</title>
        <authorList>
            <person name="Liu C."/>
        </authorList>
    </citation>
    <scope>NUCLEOTIDE SEQUENCE [LARGE SCALE GENOMIC DNA]</scope>
    <source>
        <strain evidence="5 6">583</strain>
    </source>
</reference>
<feature type="domain" description="Transcobalamin-like C-terminal" evidence="4">
    <location>
        <begin position="104"/>
        <end position="160"/>
    </location>
</feature>
<organism evidence="5 6">
    <name type="scientific">Senegalia massiliensis</name>
    <dbReference type="NCBI Taxonomy" id="1720316"/>
    <lineage>
        <taxon>Bacteria</taxon>
        <taxon>Bacillati</taxon>
        <taxon>Bacillota</taxon>
        <taxon>Clostridia</taxon>
        <taxon>Eubacteriales</taxon>
        <taxon>Clostridiaceae</taxon>
        <taxon>Senegalia</taxon>
    </lineage>
</organism>
<keyword evidence="1" id="KW-0175">Coiled coil</keyword>
<dbReference type="CDD" id="cd00688">
    <property type="entry name" value="ISOPREN_C2_like"/>
    <property type="match status" value="1"/>
</dbReference>
<proteinExistence type="predicted"/>
<name>A0A845QWT1_9CLOT</name>
<dbReference type="OrthoDB" id="1870898at2"/>
<dbReference type="EMBL" id="QXXA01000006">
    <property type="protein sequence ID" value="NBI06570.1"/>
    <property type="molecule type" value="Genomic_DNA"/>
</dbReference>
<evidence type="ECO:0000313" key="6">
    <source>
        <dbReference type="Proteomes" id="UP000467132"/>
    </source>
</evidence>
<dbReference type="AlphaFoldDB" id="A0A845QWT1"/>
<evidence type="ECO:0000256" key="2">
    <source>
        <dbReference type="SAM" id="MobiDB-lite"/>
    </source>
</evidence>
<dbReference type="Proteomes" id="UP000467132">
    <property type="component" value="Unassembled WGS sequence"/>
</dbReference>
<keyword evidence="3" id="KW-0812">Transmembrane</keyword>
<keyword evidence="3" id="KW-1133">Transmembrane helix</keyword>
<protein>
    <submittedName>
        <fullName evidence="5">DUF4430 domain-containing protein</fullName>
    </submittedName>
</protein>
<evidence type="ECO:0000259" key="4">
    <source>
        <dbReference type="Pfam" id="PF14478"/>
    </source>
</evidence>
<evidence type="ECO:0000256" key="3">
    <source>
        <dbReference type="SAM" id="Phobius"/>
    </source>
</evidence>
<dbReference type="InterPro" id="IPR027954">
    <property type="entry name" value="Transcobalamin-like_C"/>
</dbReference>
<dbReference type="Gene3D" id="2.170.130.30">
    <property type="match status" value="1"/>
</dbReference>